<evidence type="ECO:0000313" key="2">
    <source>
        <dbReference type="Proteomes" id="UP000831195"/>
    </source>
</evidence>
<protein>
    <submittedName>
        <fullName evidence="1">Uncharacterized protein</fullName>
    </submittedName>
</protein>
<keyword evidence="2" id="KW-1185">Reference proteome</keyword>
<gene>
    <name evidence="1" type="ORF">CcNV_072</name>
</gene>
<dbReference type="EMBL" id="MZ311577">
    <property type="protein sequence ID" value="UBZ25557.1"/>
    <property type="molecule type" value="Genomic_DNA"/>
</dbReference>
<reference evidence="1" key="1">
    <citation type="journal article" date="2021" name="Viruses">
        <title>Identification and Full Characterisation of Two Novel Crustacean Infecting Members of the Family Nudiviridae Provides Support for Two Subfamilies.</title>
        <authorList>
            <person name="Bateman K.S."/>
            <person name="Kerr R."/>
            <person name="Stentiford G.D."/>
            <person name="Bean T.P."/>
            <person name="Hooper C."/>
            <person name="Van Eynde B."/>
            <person name="Delbare D."/>
            <person name="Bojko J."/>
            <person name="Christiaens O."/>
            <person name="Taning C.N.T."/>
            <person name="Smagghe G."/>
            <person name="van Oers M.M."/>
            <person name="van Aerle R."/>
        </authorList>
    </citation>
    <scope>NUCLEOTIDE SEQUENCE</scope>
    <source>
        <strain evidence="1">AN1</strain>
    </source>
</reference>
<name>A0AAE9BZ27_9VIRU</name>
<accession>A0AAE9BZ27</accession>
<proteinExistence type="predicted"/>
<evidence type="ECO:0000313" key="1">
    <source>
        <dbReference type="EMBL" id="UBZ25557.1"/>
    </source>
</evidence>
<organism evidence="1 2">
    <name type="scientific">Crangon crangon nudivirus</name>
    <dbReference type="NCBI Taxonomy" id="2880838"/>
    <lineage>
        <taxon>Viruses</taxon>
        <taxon>Viruses incertae sedis</taxon>
        <taxon>Naldaviricetes</taxon>
        <taxon>Lefavirales</taxon>
        <taxon>Nudiviridae</taxon>
        <taxon>Gammanudivirus</taxon>
        <taxon>Gammanudivirus cracrangonis</taxon>
    </lineage>
</organism>
<sequence length="289" mass="32835">MATINKTKLFTINNNPKAPAKFPRVFIGNRSFDIIKTKDPLELYRIYIQNILNKLYGHIQYHNMKSMETVYANLHRLLTTGFLAILEYNNVLYPSNVSIVVTGQNVVLGEPVVYVKKNDTICLYINGDTLEKLLPTDVTYPISYSEEILHSQVNCTPVFSQEDSSTMGTIVIANLQQVLLRLLIYADHAATHYIDEYITGDTDWINHIDYGNKVPGYISTHILFRVQSAISTSPYIPRIVANKSNDVPTFSLDEFYKTSNANNDDILPIATVDPPYTNNLAQNLLNRMY</sequence>
<dbReference type="Proteomes" id="UP000831195">
    <property type="component" value="Segment"/>
</dbReference>